<keyword evidence="3" id="KW-1185">Reference proteome</keyword>
<dbReference type="Proteomes" id="UP000246464">
    <property type="component" value="Chromosome 2"/>
</dbReference>
<gene>
    <name evidence="2" type="ORF">SMAX5B_005490</name>
</gene>
<evidence type="ECO:0000313" key="3">
    <source>
        <dbReference type="Proteomes" id="UP000246464"/>
    </source>
</evidence>
<feature type="non-terminal residue" evidence="2">
    <location>
        <position position="1"/>
    </location>
</feature>
<name>A0A2U9B279_SCOMX</name>
<protein>
    <submittedName>
        <fullName evidence="2">Uncharacterized protein</fullName>
    </submittedName>
</protein>
<organism evidence="2 3">
    <name type="scientific">Scophthalmus maximus</name>
    <name type="common">Turbot</name>
    <name type="synonym">Psetta maxima</name>
    <dbReference type="NCBI Taxonomy" id="52904"/>
    <lineage>
        <taxon>Eukaryota</taxon>
        <taxon>Metazoa</taxon>
        <taxon>Chordata</taxon>
        <taxon>Craniata</taxon>
        <taxon>Vertebrata</taxon>
        <taxon>Euteleostomi</taxon>
        <taxon>Actinopterygii</taxon>
        <taxon>Neopterygii</taxon>
        <taxon>Teleostei</taxon>
        <taxon>Neoteleostei</taxon>
        <taxon>Acanthomorphata</taxon>
        <taxon>Carangaria</taxon>
        <taxon>Pleuronectiformes</taxon>
        <taxon>Pleuronectoidei</taxon>
        <taxon>Scophthalmidae</taxon>
        <taxon>Scophthalmus</taxon>
    </lineage>
</organism>
<dbReference type="AlphaFoldDB" id="A0A2U9B279"/>
<sequence>VNLWPLHQLPPGDLRRQPNMGAEIRPHQLQLGNNDGVPKYRRRSGRARWPNTAATIGLAVTHASVMTPMTASAGGDETYGGSDGELRPAQVPSLDVTRSRGGKLLLSVSGYSTRCQRRINRCGRSHKSGSS</sequence>
<dbReference type="EMBL" id="CP026244">
    <property type="protein sequence ID" value="AWO97945.1"/>
    <property type="molecule type" value="Genomic_DNA"/>
</dbReference>
<accession>A0A2U9B279</accession>
<evidence type="ECO:0000313" key="2">
    <source>
        <dbReference type="EMBL" id="AWO97945.1"/>
    </source>
</evidence>
<evidence type="ECO:0000256" key="1">
    <source>
        <dbReference type="SAM" id="MobiDB-lite"/>
    </source>
</evidence>
<proteinExistence type="predicted"/>
<reference evidence="2 3" key="1">
    <citation type="submission" date="2017-12" db="EMBL/GenBank/DDBJ databases">
        <title>Integrating genomic resources of turbot (Scophthalmus maximus) in depth evaluation of genetic and physical mapping variation across individuals.</title>
        <authorList>
            <person name="Martinez P."/>
        </authorList>
    </citation>
    <scope>NUCLEOTIDE SEQUENCE [LARGE SCALE GENOMIC DNA]</scope>
</reference>
<feature type="region of interest" description="Disordered" evidence="1">
    <location>
        <begin position="69"/>
        <end position="97"/>
    </location>
</feature>